<dbReference type="EMBL" id="JARAYU010000008">
    <property type="protein sequence ID" value="MDX3702752.1"/>
    <property type="molecule type" value="Genomic_DNA"/>
</dbReference>
<keyword evidence="2" id="KW-1185">Reference proteome</keyword>
<dbReference type="RefSeq" id="WP_159015072.1">
    <property type="nucleotide sequence ID" value="NZ_JARAUR010000039.1"/>
</dbReference>
<comment type="caution">
    <text evidence="1">The sequence shown here is derived from an EMBL/GenBank/DDBJ whole genome shotgun (WGS) entry which is preliminary data.</text>
</comment>
<evidence type="ECO:0008006" key="3">
    <source>
        <dbReference type="Google" id="ProtNLM"/>
    </source>
</evidence>
<accession>A0ABU4NKV3</accession>
<organism evidence="1 2">
    <name type="scientific">Streptomyces europaeiscabiei</name>
    <dbReference type="NCBI Taxonomy" id="146819"/>
    <lineage>
        <taxon>Bacteria</taxon>
        <taxon>Bacillati</taxon>
        <taxon>Actinomycetota</taxon>
        <taxon>Actinomycetes</taxon>
        <taxon>Kitasatosporales</taxon>
        <taxon>Streptomycetaceae</taxon>
        <taxon>Streptomyces</taxon>
    </lineage>
</organism>
<name>A0ABU4NKV3_9ACTN</name>
<proteinExistence type="predicted"/>
<dbReference type="Proteomes" id="UP001271274">
    <property type="component" value="Unassembled WGS sequence"/>
</dbReference>
<evidence type="ECO:0000313" key="2">
    <source>
        <dbReference type="Proteomes" id="UP001271274"/>
    </source>
</evidence>
<protein>
    <recommendedName>
        <fullName evidence="3">Thioesterase</fullName>
    </recommendedName>
</protein>
<gene>
    <name evidence="1" type="ORF">PV662_23845</name>
</gene>
<sequence>MHGDGPVTVQAYPGGHFHLVDRSPEVVRMIAGILTAARPTAPSGA</sequence>
<reference evidence="1 2" key="1">
    <citation type="journal article" date="2023" name="Microb. Genom.">
        <title>Mesoterricola silvestris gen. nov., sp. nov., Mesoterricola sediminis sp. nov., Geothrix oryzae sp. nov., Geothrix edaphica sp. nov., Geothrix rubra sp. nov., and Geothrix limicola sp. nov., six novel members of Acidobacteriota isolated from soils.</title>
        <authorList>
            <person name="Weisberg A.J."/>
            <person name="Pearce E."/>
            <person name="Kramer C.G."/>
            <person name="Chang J.H."/>
            <person name="Clarke C.R."/>
        </authorList>
    </citation>
    <scope>NUCLEOTIDE SEQUENCE [LARGE SCALE GENOMIC DNA]</scope>
    <source>
        <strain evidence="1 2">ID09-01A</strain>
    </source>
</reference>
<evidence type="ECO:0000313" key="1">
    <source>
        <dbReference type="EMBL" id="MDX3702752.1"/>
    </source>
</evidence>